<dbReference type="RefSeq" id="XP_020065493.1">
    <property type="nucleotide sequence ID" value="XM_020210804.1"/>
</dbReference>
<evidence type="ECO:0000313" key="13">
    <source>
        <dbReference type="EMBL" id="ODV80371.1"/>
    </source>
</evidence>
<evidence type="ECO:0000256" key="5">
    <source>
        <dbReference type="ARBA" id="ARBA00022792"/>
    </source>
</evidence>
<dbReference type="AlphaFoldDB" id="A0A1E4SLH0"/>
<dbReference type="GO" id="GO:0005743">
    <property type="term" value="C:mitochondrial inner membrane"/>
    <property type="evidence" value="ECO:0007669"/>
    <property type="project" value="UniProtKB-SubCell"/>
</dbReference>
<evidence type="ECO:0000256" key="8">
    <source>
        <dbReference type="ARBA" id="ARBA00023128"/>
    </source>
</evidence>
<dbReference type="GO" id="GO:0020037">
    <property type="term" value="F:heme binding"/>
    <property type="evidence" value="ECO:0007669"/>
    <property type="project" value="TreeGrafter"/>
</dbReference>
<dbReference type="Proteomes" id="UP000094285">
    <property type="component" value="Unassembled WGS sequence"/>
</dbReference>
<dbReference type="GeneID" id="30984940"/>
<dbReference type="EMBL" id="KV453911">
    <property type="protein sequence ID" value="ODV80371.1"/>
    <property type="molecule type" value="Genomic_DNA"/>
</dbReference>
<keyword evidence="8 12" id="KW-0496">Mitochondrion</keyword>
<dbReference type="GO" id="GO:0048039">
    <property type="term" value="F:ubiquinone binding"/>
    <property type="evidence" value="ECO:0007669"/>
    <property type="project" value="TreeGrafter"/>
</dbReference>
<dbReference type="PANTHER" id="PTHR13337">
    <property type="entry name" value="SUCCINATE DEHYDROGENASE"/>
    <property type="match status" value="1"/>
</dbReference>
<dbReference type="FunFam" id="1.20.1300.10:FF:000007">
    <property type="entry name" value="Succinate dehydrogenase [ubiquinone] cytochrome b small subunit"/>
    <property type="match status" value="1"/>
</dbReference>
<dbReference type="STRING" id="984487.A0A1E4SLH0"/>
<dbReference type="GO" id="GO:0046872">
    <property type="term" value="F:metal ion binding"/>
    <property type="evidence" value="ECO:0007669"/>
    <property type="project" value="UniProtKB-KW"/>
</dbReference>
<comment type="subcellular location">
    <subcellularLocation>
        <location evidence="1 12">Mitochondrion inner membrane</location>
        <topology evidence="1 12">Multi-pass membrane protein</topology>
    </subcellularLocation>
</comment>
<comment type="similarity">
    <text evidence="2 12">Belongs to the CybS family.</text>
</comment>
<proteinExistence type="inferred from homology"/>
<dbReference type="OrthoDB" id="18577at2759"/>
<dbReference type="GO" id="GO:0006121">
    <property type="term" value="P:mitochondrial electron transport, succinate to ubiquinone"/>
    <property type="evidence" value="ECO:0007669"/>
    <property type="project" value="TreeGrafter"/>
</dbReference>
<evidence type="ECO:0000313" key="14">
    <source>
        <dbReference type="Proteomes" id="UP000094285"/>
    </source>
</evidence>
<gene>
    <name evidence="13" type="ORF">CANTADRAFT_6010</name>
</gene>
<evidence type="ECO:0000256" key="10">
    <source>
        <dbReference type="PIRSR" id="PIRSR607992-1"/>
    </source>
</evidence>
<dbReference type="Gene3D" id="1.20.1300.10">
    <property type="entry name" value="Fumarate reductase/succinate dehydrogenase, transmembrane subunit"/>
    <property type="match status" value="1"/>
</dbReference>
<dbReference type="SUPFAM" id="SSF81343">
    <property type="entry name" value="Fumarate reductase respiratory complex transmembrane subunits"/>
    <property type="match status" value="1"/>
</dbReference>
<keyword evidence="5 12" id="KW-0999">Mitochondrion inner membrane</keyword>
<keyword evidence="6 12" id="KW-0809">Transit peptide</keyword>
<evidence type="ECO:0000256" key="6">
    <source>
        <dbReference type="ARBA" id="ARBA00022946"/>
    </source>
</evidence>
<evidence type="ECO:0000256" key="2">
    <source>
        <dbReference type="ARBA" id="ARBA00007294"/>
    </source>
</evidence>
<keyword evidence="14" id="KW-1185">Reference proteome</keyword>
<dbReference type="GO" id="GO:0098796">
    <property type="term" value="C:membrane protein complex"/>
    <property type="evidence" value="ECO:0007669"/>
    <property type="project" value="UniProtKB-ARBA"/>
</dbReference>
<keyword evidence="4" id="KW-0812">Transmembrane</keyword>
<keyword evidence="7" id="KW-1133">Transmembrane helix</keyword>
<keyword evidence="3" id="KW-0813">Transport</keyword>
<reference evidence="14" key="1">
    <citation type="submission" date="2016-05" db="EMBL/GenBank/DDBJ databases">
        <title>Comparative genomics of biotechnologically important yeasts.</title>
        <authorList>
            <consortium name="DOE Joint Genome Institute"/>
            <person name="Riley R."/>
            <person name="Haridas S."/>
            <person name="Wolfe K.H."/>
            <person name="Lopes M.R."/>
            <person name="Hittinger C.T."/>
            <person name="Goker M."/>
            <person name="Salamov A."/>
            <person name="Wisecaver J."/>
            <person name="Long T.M."/>
            <person name="Aerts A.L."/>
            <person name="Barry K."/>
            <person name="Choi C."/>
            <person name="Clum A."/>
            <person name="Coughlan A.Y."/>
            <person name="Deshpande S."/>
            <person name="Douglass A.P."/>
            <person name="Hanson S.J."/>
            <person name="Klenk H.-P."/>
            <person name="Labutti K."/>
            <person name="Lapidus A."/>
            <person name="Lindquist E."/>
            <person name="Lipzen A."/>
            <person name="Meier-Kolthoff J.P."/>
            <person name="Ohm R.A."/>
            <person name="Otillar R.P."/>
            <person name="Pangilinan J."/>
            <person name="Peng Y."/>
            <person name="Rokas A."/>
            <person name="Rosa C.A."/>
            <person name="Scheuner C."/>
            <person name="Sibirny A.A."/>
            <person name="Slot J.C."/>
            <person name="Stielow J.B."/>
            <person name="Sun H."/>
            <person name="Kurtzman C.P."/>
            <person name="Blackwell M."/>
            <person name="Grigoriev I.V."/>
            <person name="Jeffries T.W."/>
        </authorList>
    </citation>
    <scope>NUCLEOTIDE SEQUENCE [LARGE SCALE GENOMIC DNA]</scope>
    <source>
        <strain evidence="14">NRRL Y-17324</strain>
    </source>
</reference>
<feature type="binding site" description="axial binding residue" evidence="11">
    <location>
        <position position="97"/>
    </location>
    <ligand>
        <name>heme b</name>
        <dbReference type="ChEBI" id="CHEBI:60344"/>
        <note>ligand shared with SDHC</note>
    </ligand>
    <ligandPart>
        <name>Fe</name>
        <dbReference type="ChEBI" id="CHEBI:18248"/>
    </ligandPart>
</feature>
<dbReference type="InterPro" id="IPR007992">
    <property type="entry name" value="CybS"/>
</dbReference>
<accession>A0A1E4SLH0</accession>
<keyword evidence="11" id="KW-0408">Iron</keyword>
<evidence type="ECO:0000256" key="4">
    <source>
        <dbReference type="ARBA" id="ARBA00022692"/>
    </source>
</evidence>
<evidence type="ECO:0000256" key="7">
    <source>
        <dbReference type="ARBA" id="ARBA00022989"/>
    </source>
</evidence>
<dbReference type="PANTHER" id="PTHR13337:SF2">
    <property type="entry name" value="SUCCINATE DEHYDROGENASE [UBIQUINONE] CYTOCHROME B SMALL SUBUNIT, MITOCHONDRIAL"/>
    <property type="match status" value="1"/>
</dbReference>
<organism evidence="13 14">
    <name type="scientific">Suhomyces tanzawaensis NRRL Y-17324</name>
    <dbReference type="NCBI Taxonomy" id="984487"/>
    <lineage>
        <taxon>Eukaryota</taxon>
        <taxon>Fungi</taxon>
        <taxon>Dikarya</taxon>
        <taxon>Ascomycota</taxon>
        <taxon>Saccharomycotina</taxon>
        <taxon>Pichiomycetes</taxon>
        <taxon>Debaryomycetaceae</taxon>
        <taxon>Suhomyces</taxon>
    </lineage>
</organism>
<evidence type="ECO:0000256" key="12">
    <source>
        <dbReference type="RuleBase" id="RU364031"/>
    </source>
</evidence>
<dbReference type="InterPro" id="IPR034804">
    <property type="entry name" value="SQR/QFR_C/D"/>
</dbReference>
<dbReference type="Pfam" id="PF05328">
    <property type="entry name" value="CybS"/>
    <property type="match status" value="1"/>
</dbReference>
<keyword evidence="11" id="KW-0479">Metal-binding</keyword>
<dbReference type="GO" id="GO:0006099">
    <property type="term" value="P:tricarboxylic acid cycle"/>
    <property type="evidence" value="ECO:0007669"/>
    <property type="project" value="TreeGrafter"/>
</dbReference>
<evidence type="ECO:0000256" key="1">
    <source>
        <dbReference type="ARBA" id="ARBA00004448"/>
    </source>
</evidence>
<protein>
    <recommendedName>
        <fullName evidence="12">Succinate dehydrogenase [ubiquinone] cytochrome b small subunit</fullName>
    </recommendedName>
</protein>
<evidence type="ECO:0000256" key="11">
    <source>
        <dbReference type="PIRSR" id="PIRSR607992-2"/>
    </source>
</evidence>
<evidence type="ECO:0000256" key="3">
    <source>
        <dbReference type="ARBA" id="ARBA00022448"/>
    </source>
</evidence>
<name>A0A1E4SLH0_9ASCO</name>
<dbReference type="CDD" id="cd03496">
    <property type="entry name" value="SQR_TypeC_CybS"/>
    <property type="match status" value="1"/>
</dbReference>
<sequence>MFSLTRVGLHSKALLRPSLARAITIPGLPQVPQPPGNIIGTVNDAYVPPPPHKLEGSIHWTSERIVSVGLVPLTLAPFLTGASTIVDSTLSALLLYHCYAGFQSCITDYIPSRTYGKYHNYANYLLLFGTGVAGYGIYDIETREGGLGKVVSKVWKA</sequence>
<feature type="binding site" evidence="10">
    <location>
        <position position="109"/>
    </location>
    <ligand>
        <name>a ubiquinone</name>
        <dbReference type="ChEBI" id="CHEBI:16389"/>
        <note>ligand shared with IP/SDHB</note>
    </ligand>
</feature>
<evidence type="ECO:0000256" key="9">
    <source>
        <dbReference type="ARBA" id="ARBA00023136"/>
    </source>
</evidence>
<keyword evidence="9 12" id="KW-0472">Membrane</keyword>